<sequence>MPSCYVCSSIFQCLLIILMISLKKSLSINDNQHQNLQADVGQDVTMSCLFDEDKIEQVSFMRQMTGDILSLGSELFVQESSSIQHIKLIKFSPNRLDLKLISVNQNDSGIYTCMLNDEKLTSFSLEIFVPPRFLSYYPIEGSVSYAENTTMNLSCRAFAIPSANITWIYRDNNKQSKTIQNGESVYISSLRPSDSGSYECIASNHFHASISRSFYVTVQYSPRLMIFNEKIVRDVQGTVLVKCRVCSIPEVMQINWLRHDHIINDVNILTKTHPIDHQCSETIMEIVDLSEYQFGRYECQAENILGKNSVFVDVEQSSRIVKTKHYEHHANEFNRNGRTALLIDKDQQSNNTHSILRIETPKSLGNANRFSYFLINNPITLIRYFELKHQSHWEMRIDSPIFLYY</sequence>
<keyword evidence="5" id="KW-0393">Immunoglobulin domain</keyword>
<evidence type="ECO:0000259" key="7">
    <source>
        <dbReference type="PROSITE" id="PS50835"/>
    </source>
</evidence>
<dbReference type="InterPro" id="IPR003599">
    <property type="entry name" value="Ig_sub"/>
</dbReference>
<keyword evidence="3" id="KW-1015">Disulfide bond</keyword>
<accession>A0A815NY61</accession>
<feature type="signal peptide" evidence="6">
    <location>
        <begin position="1"/>
        <end position="27"/>
    </location>
</feature>
<dbReference type="Pfam" id="PF07679">
    <property type="entry name" value="I-set"/>
    <property type="match status" value="1"/>
</dbReference>
<dbReference type="Pfam" id="PF07686">
    <property type="entry name" value="V-set"/>
    <property type="match status" value="1"/>
</dbReference>
<dbReference type="SUPFAM" id="SSF48726">
    <property type="entry name" value="Immunoglobulin"/>
    <property type="match status" value="3"/>
</dbReference>
<feature type="domain" description="Ig-like" evidence="7">
    <location>
        <begin position="222"/>
        <end position="317"/>
    </location>
</feature>
<dbReference type="GO" id="GO:0050839">
    <property type="term" value="F:cell adhesion molecule binding"/>
    <property type="evidence" value="ECO:0007669"/>
    <property type="project" value="TreeGrafter"/>
</dbReference>
<dbReference type="InterPro" id="IPR013098">
    <property type="entry name" value="Ig_I-set"/>
</dbReference>
<gene>
    <name evidence="8" type="ORF">EDS130_LOCUS38935</name>
</gene>
<dbReference type="InterPro" id="IPR007110">
    <property type="entry name" value="Ig-like_dom"/>
</dbReference>
<keyword evidence="6" id="KW-0732">Signal</keyword>
<protein>
    <recommendedName>
        <fullName evidence="7">Ig-like domain-containing protein</fullName>
    </recommendedName>
</protein>
<dbReference type="Proteomes" id="UP000663852">
    <property type="component" value="Unassembled WGS sequence"/>
</dbReference>
<feature type="domain" description="Ig-like" evidence="7">
    <location>
        <begin position="131"/>
        <end position="217"/>
    </location>
</feature>
<dbReference type="InterPro" id="IPR036179">
    <property type="entry name" value="Ig-like_dom_sf"/>
</dbReference>
<dbReference type="GO" id="GO:0098609">
    <property type="term" value="P:cell-cell adhesion"/>
    <property type="evidence" value="ECO:0007669"/>
    <property type="project" value="TreeGrafter"/>
</dbReference>
<evidence type="ECO:0000256" key="6">
    <source>
        <dbReference type="SAM" id="SignalP"/>
    </source>
</evidence>
<evidence type="ECO:0000256" key="1">
    <source>
        <dbReference type="ARBA" id="ARBA00004479"/>
    </source>
</evidence>
<proteinExistence type="predicted"/>
<dbReference type="GO" id="GO:0005911">
    <property type="term" value="C:cell-cell junction"/>
    <property type="evidence" value="ECO:0007669"/>
    <property type="project" value="TreeGrafter"/>
</dbReference>
<dbReference type="SMART" id="SM00408">
    <property type="entry name" value="IGc2"/>
    <property type="match status" value="3"/>
</dbReference>
<evidence type="ECO:0000256" key="5">
    <source>
        <dbReference type="ARBA" id="ARBA00023319"/>
    </source>
</evidence>
<dbReference type="InterPro" id="IPR003598">
    <property type="entry name" value="Ig_sub2"/>
</dbReference>
<feature type="chain" id="PRO_5033066168" description="Ig-like domain-containing protein" evidence="6">
    <location>
        <begin position="28"/>
        <end position="405"/>
    </location>
</feature>
<keyword evidence="2" id="KW-0472">Membrane</keyword>
<keyword evidence="4" id="KW-0325">Glycoprotein</keyword>
<reference evidence="8" key="1">
    <citation type="submission" date="2021-02" db="EMBL/GenBank/DDBJ databases">
        <authorList>
            <person name="Nowell W R."/>
        </authorList>
    </citation>
    <scope>NUCLEOTIDE SEQUENCE</scope>
</reference>
<organism evidence="8 9">
    <name type="scientific">Adineta ricciae</name>
    <name type="common">Rotifer</name>
    <dbReference type="NCBI Taxonomy" id="249248"/>
    <lineage>
        <taxon>Eukaryota</taxon>
        <taxon>Metazoa</taxon>
        <taxon>Spiralia</taxon>
        <taxon>Gnathifera</taxon>
        <taxon>Rotifera</taxon>
        <taxon>Eurotatoria</taxon>
        <taxon>Bdelloidea</taxon>
        <taxon>Adinetida</taxon>
        <taxon>Adinetidae</taxon>
        <taxon>Adineta</taxon>
    </lineage>
</organism>
<dbReference type="PANTHER" id="PTHR11640">
    <property type="entry name" value="NEPHRIN"/>
    <property type="match status" value="1"/>
</dbReference>
<comment type="subcellular location">
    <subcellularLocation>
        <location evidence="1">Membrane</location>
        <topology evidence="1">Single-pass type I membrane protein</topology>
    </subcellularLocation>
</comment>
<evidence type="ECO:0000313" key="9">
    <source>
        <dbReference type="Proteomes" id="UP000663852"/>
    </source>
</evidence>
<dbReference type="OrthoDB" id="10012075at2759"/>
<dbReference type="SMART" id="SM00409">
    <property type="entry name" value="IG"/>
    <property type="match status" value="3"/>
</dbReference>
<evidence type="ECO:0000256" key="2">
    <source>
        <dbReference type="ARBA" id="ARBA00023136"/>
    </source>
</evidence>
<dbReference type="InterPro" id="IPR013106">
    <property type="entry name" value="Ig_V-set"/>
</dbReference>
<dbReference type="GO" id="GO:0005886">
    <property type="term" value="C:plasma membrane"/>
    <property type="evidence" value="ECO:0007669"/>
    <property type="project" value="TreeGrafter"/>
</dbReference>
<evidence type="ECO:0000313" key="8">
    <source>
        <dbReference type="EMBL" id="CAF1441909.1"/>
    </source>
</evidence>
<name>A0A815NY61_ADIRI</name>
<dbReference type="Pfam" id="PF13927">
    <property type="entry name" value="Ig_3"/>
    <property type="match status" value="1"/>
</dbReference>
<dbReference type="Gene3D" id="2.60.40.10">
    <property type="entry name" value="Immunoglobulins"/>
    <property type="match status" value="3"/>
</dbReference>
<dbReference type="EMBL" id="CAJNOJ010000420">
    <property type="protein sequence ID" value="CAF1441909.1"/>
    <property type="molecule type" value="Genomic_DNA"/>
</dbReference>
<dbReference type="InterPro" id="IPR051275">
    <property type="entry name" value="Cell_adhesion_signaling"/>
</dbReference>
<evidence type="ECO:0000256" key="3">
    <source>
        <dbReference type="ARBA" id="ARBA00023157"/>
    </source>
</evidence>
<dbReference type="InterPro" id="IPR013783">
    <property type="entry name" value="Ig-like_fold"/>
</dbReference>
<evidence type="ECO:0000256" key="4">
    <source>
        <dbReference type="ARBA" id="ARBA00023180"/>
    </source>
</evidence>
<dbReference type="AlphaFoldDB" id="A0A815NY61"/>
<dbReference type="PROSITE" id="PS50835">
    <property type="entry name" value="IG_LIKE"/>
    <property type="match status" value="2"/>
</dbReference>
<comment type="caution">
    <text evidence="8">The sequence shown here is derived from an EMBL/GenBank/DDBJ whole genome shotgun (WGS) entry which is preliminary data.</text>
</comment>
<dbReference type="PANTHER" id="PTHR11640:SF158">
    <property type="entry name" value="V-SET AND IMMUNOGLOBULIN DOMAIN-CONTAINING PROTEIN 10-LIKE 2"/>
    <property type="match status" value="1"/>
</dbReference>